<evidence type="ECO:0000313" key="1">
    <source>
        <dbReference type="EMBL" id="AKJ06114.1"/>
    </source>
</evidence>
<evidence type="ECO:0000313" key="3">
    <source>
        <dbReference type="Proteomes" id="UP000035579"/>
    </source>
</evidence>
<reference evidence="2 4" key="2">
    <citation type="submission" date="2018-08" db="EMBL/GenBank/DDBJ databases">
        <title>Genomic Encyclopedia of Archaeal and Bacterial Type Strains, Phase II (KMG-II): from individual species to whole genera.</title>
        <authorList>
            <person name="Goeker M."/>
        </authorList>
    </citation>
    <scope>NUCLEOTIDE SEQUENCE [LARGE SCALE GENOMIC DNA]</scope>
    <source>
        <strain evidence="2 4">DSM 2261</strain>
    </source>
</reference>
<protein>
    <recommendedName>
        <fullName evidence="5">Outer membrane protein beta-barrel domain-containing protein</fullName>
    </recommendedName>
</protein>
<dbReference type="Proteomes" id="UP000035579">
    <property type="component" value="Chromosome"/>
</dbReference>
<reference evidence="1 3" key="1">
    <citation type="submission" date="2015-05" db="EMBL/GenBank/DDBJ databases">
        <title>Genome assembly of Archangium gephyra DSM 2261.</title>
        <authorList>
            <person name="Sharma G."/>
            <person name="Subramanian S."/>
        </authorList>
    </citation>
    <scope>NUCLEOTIDE SEQUENCE [LARGE SCALE GENOMIC DNA]</scope>
    <source>
        <strain evidence="1 3">DSM 2261</strain>
    </source>
</reference>
<dbReference type="AlphaFoldDB" id="A0AAC8QEV2"/>
<dbReference type="Proteomes" id="UP000256345">
    <property type="component" value="Unassembled WGS sequence"/>
</dbReference>
<keyword evidence="4" id="KW-1185">Reference proteome</keyword>
<accession>A0AAC8QEV2</accession>
<dbReference type="EMBL" id="CP011509">
    <property type="protein sequence ID" value="AKJ06114.1"/>
    <property type="molecule type" value="Genomic_DNA"/>
</dbReference>
<gene>
    <name evidence="1" type="ORF">AA314_07740</name>
    <name evidence="2" type="ORF">ATI61_110139</name>
</gene>
<evidence type="ECO:0000313" key="2">
    <source>
        <dbReference type="EMBL" id="REG27132.1"/>
    </source>
</evidence>
<name>A0AAC8QEV2_9BACT</name>
<dbReference type="KEGG" id="age:AA314_07740"/>
<dbReference type="EMBL" id="QUMU01000010">
    <property type="protein sequence ID" value="REG27132.1"/>
    <property type="molecule type" value="Genomic_DNA"/>
</dbReference>
<evidence type="ECO:0008006" key="5">
    <source>
        <dbReference type="Google" id="ProtNLM"/>
    </source>
</evidence>
<evidence type="ECO:0000313" key="4">
    <source>
        <dbReference type="Proteomes" id="UP000256345"/>
    </source>
</evidence>
<organism evidence="1 3">
    <name type="scientific">Archangium gephyra</name>
    <dbReference type="NCBI Taxonomy" id="48"/>
    <lineage>
        <taxon>Bacteria</taxon>
        <taxon>Pseudomonadati</taxon>
        <taxon>Myxococcota</taxon>
        <taxon>Myxococcia</taxon>
        <taxon>Myxococcales</taxon>
        <taxon>Cystobacterineae</taxon>
        <taxon>Archangiaceae</taxon>
        <taxon>Archangium</taxon>
    </lineage>
</organism>
<sequence>MTGPVSAGVGAGYYYALSCRRHWTWGPELFAFSEGLDPSRTLHVGVAGGLAVTAFSHFNFGLAVGYDLFRHRNLEDGTFRSTGLLTGRSVDKGDFTWLITFGIRSASQKTSNQDNIRSRTRD</sequence>
<proteinExistence type="predicted"/>